<reference evidence="7" key="2">
    <citation type="submission" date="2014-02" db="EMBL/GenBank/DDBJ databases">
        <title>Annotation of the Genome Sequence of Fusarium oxysporum f. sp. melonis 26406.</title>
        <authorList>
            <consortium name="The Broad Institute Genomics Platform"/>
            <person name="Ma L.-J."/>
            <person name="Corby-Kistler H."/>
            <person name="Broz K."/>
            <person name="Gale L.R."/>
            <person name="Jonkers W."/>
            <person name="O'Donnell K."/>
            <person name="Ploetz R."/>
            <person name="Steinberg C."/>
            <person name="Schwartz D.C."/>
            <person name="VanEtten H."/>
            <person name="Zhou S."/>
            <person name="Young S.K."/>
            <person name="Zeng Q."/>
            <person name="Gargeya S."/>
            <person name="Fitzgerald M."/>
            <person name="Abouelleil A."/>
            <person name="Alvarado L."/>
            <person name="Chapman S.B."/>
            <person name="Gainer-Dewar J."/>
            <person name="Goldberg J."/>
            <person name="Griggs A."/>
            <person name="Gujja S."/>
            <person name="Hansen M."/>
            <person name="Howarth C."/>
            <person name="Imamovic A."/>
            <person name="Ireland A."/>
            <person name="Larimer J."/>
            <person name="McCowan C."/>
            <person name="Murphy C."/>
            <person name="Pearson M."/>
            <person name="Poon T.W."/>
            <person name="Priest M."/>
            <person name="Roberts A."/>
            <person name="Saif S."/>
            <person name="Shea T."/>
            <person name="Sykes S."/>
            <person name="Wortman J."/>
            <person name="Nusbaum C."/>
            <person name="Birren B."/>
        </authorList>
    </citation>
    <scope>NUCLEOTIDE SEQUENCE</scope>
    <source>
        <strain evidence="7">26406</strain>
    </source>
</reference>
<dbReference type="Pfam" id="PF21010">
    <property type="entry name" value="HA2_C"/>
    <property type="match status" value="1"/>
</dbReference>
<dbReference type="Gene3D" id="3.40.50.300">
    <property type="entry name" value="P-loop containing nucleotide triphosphate hydrolases"/>
    <property type="match status" value="3"/>
</dbReference>
<organism evidence="7">
    <name type="scientific">Fusarium oxysporum f. sp. melonis 26406</name>
    <dbReference type="NCBI Taxonomy" id="1089452"/>
    <lineage>
        <taxon>Eukaryota</taxon>
        <taxon>Fungi</taxon>
        <taxon>Dikarya</taxon>
        <taxon>Ascomycota</taxon>
        <taxon>Pezizomycotina</taxon>
        <taxon>Sordariomycetes</taxon>
        <taxon>Hypocreomycetidae</taxon>
        <taxon>Hypocreales</taxon>
        <taxon>Nectriaceae</taxon>
        <taxon>Fusarium</taxon>
        <taxon>Fusarium oxysporum species complex</taxon>
    </lineage>
</organism>
<dbReference type="GO" id="GO:0003723">
    <property type="term" value="F:RNA binding"/>
    <property type="evidence" value="ECO:0007669"/>
    <property type="project" value="TreeGrafter"/>
</dbReference>
<dbReference type="PROSITE" id="PS51192">
    <property type="entry name" value="HELICASE_ATP_BIND_1"/>
    <property type="match status" value="1"/>
</dbReference>
<dbReference type="VEuPathDB" id="FungiDB:FOMG_14513"/>
<evidence type="ECO:0008006" key="8">
    <source>
        <dbReference type="Google" id="ProtNLM"/>
    </source>
</evidence>
<proteinExistence type="predicted"/>
<evidence type="ECO:0000313" key="7">
    <source>
        <dbReference type="EMBL" id="EXK29357.1"/>
    </source>
</evidence>
<evidence type="ECO:0000259" key="5">
    <source>
        <dbReference type="PROSITE" id="PS51192"/>
    </source>
</evidence>
<dbReference type="SMART" id="SM00487">
    <property type="entry name" value="DEXDc"/>
    <property type="match status" value="1"/>
</dbReference>
<dbReference type="SMART" id="SM00490">
    <property type="entry name" value="HELICc"/>
    <property type="match status" value="1"/>
</dbReference>
<reference evidence="7" key="1">
    <citation type="submission" date="2012-04" db="EMBL/GenBank/DDBJ databases">
        <title>The Genome Sequence of Fusarium oxysporum melonis.</title>
        <authorList>
            <consortium name="The Broad Institute Genome Sequencing Platform"/>
            <person name="Ma L.-J."/>
            <person name="Gale L.R."/>
            <person name="Schwartz D.C."/>
            <person name="Zhou S."/>
            <person name="Corby-Kistler H."/>
            <person name="Young S.K."/>
            <person name="Zeng Q."/>
            <person name="Gargeya S."/>
            <person name="Fitzgerald M."/>
            <person name="Haas B."/>
            <person name="Abouelleil A."/>
            <person name="Alvarado L."/>
            <person name="Arachchi H.M."/>
            <person name="Berlin A."/>
            <person name="Brown A."/>
            <person name="Chapman S.B."/>
            <person name="Chen Z."/>
            <person name="Dunbar C."/>
            <person name="Freedman E."/>
            <person name="Gearin G."/>
            <person name="Goldberg J."/>
            <person name="Griggs A."/>
            <person name="Gujja S."/>
            <person name="Heiman D."/>
            <person name="Howarth C."/>
            <person name="Larson L."/>
            <person name="Lui A."/>
            <person name="MacDonald P.J.P."/>
            <person name="Montmayeur A."/>
            <person name="Murphy C."/>
            <person name="Neiman D."/>
            <person name="Pearson M."/>
            <person name="Priest M."/>
            <person name="Roberts A."/>
            <person name="Saif S."/>
            <person name="Shea T."/>
            <person name="Shenoy N."/>
            <person name="Sisk P."/>
            <person name="Stolte C."/>
            <person name="Sykes S."/>
            <person name="Wortman J."/>
            <person name="Nusbaum C."/>
            <person name="Birren B."/>
        </authorList>
    </citation>
    <scope>NUCLEOTIDE SEQUENCE</scope>
    <source>
        <strain evidence="7">26406</strain>
    </source>
</reference>
<dbReference type="InterPro" id="IPR014001">
    <property type="entry name" value="Helicase_ATP-bd"/>
</dbReference>
<accession>W9ZL97</accession>
<dbReference type="PANTHER" id="PTHR18934:SF99">
    <property type="entry name" value="ATP-DEPENDENT RNA HELICASE DHX37-RELATED"/>
    <property type="match status" value="1"/>
</dbReference>
<protein>
    <recommendedName>
        <fullName evidence="8">P-loop containing nucleoside triphosphate hydrolase protein</fullName>
    </recommendedName>
</protein>
<evidence type="ECO:0000259" key="6">
    <source>
        <dbReference type="PROSITE" id="PS51194"/>
    </source>
</evidence>
<dbReference type="EMBL" id="KI980351">
    <property type="protein sequence ID" value="EXK29357.1"/>
    <property type="molecule type" value="Genomic_DNA"/>
</dbReference>
<dbReference type="PANTHER" id="PTHR18934">
    <property type="entry name" value="ATP-DEPENDENT RNA HELICASE"/>
    <property type="match status" value="1"/>
</dbReference>
<evidence type="ECO:0000256" key="4">
    <source>
        <dbReference type="ARBA" id="ARBA00022840"/>
    </source>
</evidence>
<keyword evidence="3" id="KW-0347">Helicase</keyword>
<evidence type="ECO:0000256" key="2">
    <source>
        <dbReference type="ARBA" id="ARBA00022801"/>
    </source>
</evidence>
<name>W9ZL97_FUSOX</name>
<dbReference type="HOGENOM" id="CLU_001832_5_11_1"/>
<dbReference type="CDD" id="cd18791">
    <property type="entry name" value="SF2_C_RHA"/>
    <property type="match status" value="1"/>
</dbReference>
<feature type="domain" description="Helicase ATP-binding" evidence="5">
    <location>
        <begin position="57"/>
        <end position="220"/>
    </location>
</feature>
<dbReference type="Pfam" id="PF00271">
    <property type="entry name" value="Helicase_C"/>
    <property type="match status" value="1"/>
</dbReference>
<dbReference type="InterPro" id="IPR001650">
    <property type="entry name" value="Helicase_C-like"/>
</dbReference>
<gene>
    <name evidence="7" type="ORF">FOMG_14513</name>
</gene>
<dbReference type="Pfam" id="PF00270">
    <property type="entry name" value="DEAD"/>
    <property type="match status" value="1"/>
</dbReference>
<dbReference type="Proteomes" id="UP000030703">
    <property type="component" value="Unassembled WGS sequence"/>
</dbReference>
<dbReference type="GO" id="GO:0005524">
    <property type="term" value="F:ATP binding"/>
    <property type="evidence" value="ECO:0007669"/>
    <property type="project" value="UniProtKB-KW"/>
</dbReference>
<dbReference type="PROSITE" id="PS51194">
    <property type="entry name" value="HELICASE_CTER"/>
    <property type="match status" value="1"/>
</dbReference>
<dbReference type="SUPFAM" id="SSF52540">
    <property type="entry name" value="P-loop containing nucleoside triphosphate hydrolases"/>
    <property type="match status" value="1"/>
</dbReference>
<keyword evidence="1" id="KW-0547">Nucleotide-binding</keyword>
<dbReference type="InterPro" id="IPR027417">
    <property type="entry name" value="P-loop_NTPase"/>
</dbReference>
<dbReference type="OrthoDB" id="5086878at2759"/>
<dbReference type="CDD" id="cd17917">
    <property type="entry name" value="DEXHc_RHA-like"/>
    <property type="match status" value="1"/>
</dbReference>
<dbReference type="AlphaFoldDB" id="W9ZL97"/>
<keyword evidence="4" id="KW-0067">ATP-binding</keyword>
<dbReference type="InterPro" id="IPR011545">
    <property type="entry name" value="DEAD/DEAH_box_helicase_dom"/>
</dbReference>
<evidence type="ECO:0000256" key="3">
    <source>
        <dbReference type="ARBA" id="ARBA00022806"/>
    </source>
</evidence>
<keyword evidence="2" id="KW-0378">Hydrolase</keyword>
<feature type="domain" description="Helicase C-terminal" evidence="6">
    <location>
        <begin position="218"/>
        <end position="377"/>
    </location>
</feature>
<sequence>MATQYPTEMTLKDVVNLENAKDNPLIPGSARSVGYFAMLEERRTLPVMQAESFEKFLNLYSNQQVVIVTAGTASGKSTQLTQRIMYLELDKGLQVVCTQPRRVAARRVAERVAAEMDVRLGEQVGVHHRDHNNTNEKTRLKFVTEGILLRQYQEDLTLSRYSCVIVDECHERTADADILLALLKKTFVDRPELKLVTMSVTMNTQEFADYSGISESLDIKGTGFPLEIQHLQTPTPDYAQLALSVVKHIHEKKAPGNILVFLYNRFRLLFRNFARDEQVKAFHSGDKRMCIVATNIAETSLTIEGVACVVGMKTLLPAPISQASTEQRAGRANRTRSGVCFRLYTKETFDNTFLKSSPPRHPQGRHQEIYLDSEDNAFVRGLKLGCLDEIISIAALSSTRHSIFAKPYPQRYAAATEHAQFTNPLSDHMTELNAFYKWRHQCKLGAKEAAVWCHETFLNVEALNEAFKLRKEMLDECGVLFGIESVPALTFDDEEYDIKICKAIARGFYCHAATVDDPTKDQYKTLDNFLVGIDPDSSLVRMGWK</sequence>
<evidence type="ECO:0000256" key="1">
    <source>
        <dbReference type="ARBA" id="ARBA00022741"/>
    </source>
</evidence>
<dbReference type="GO" id="GO:0004386">
    <property type="term" value="F:helicase activity"/>
    <property type="evidence" value="ECO:0007669"/>
    <property type="project" value="UniProtKB-KW"/>
</dbReference>
<dbReference type="GO" id="GO:0016787">
    <property type="term" value="F:hydrolase activity"/>
    <property type="evidence" value="ECO:0007669"/>
    <property type="project" value="UniProtKB-KW"/>
</dbReference>